<keyword evidence="1" id="KW-0812">Transmembrane</keyword>
<name>A0A060CQH3_HELPX</name>
<protein>
    <submittedName>
        <fullName evidence="2">Phage protein</fullName>
    </submittedName>
</protein>
<feature type="transmembrane region" description="Helical" evidence="1">
    <location>
        <begin position="71"/>
        <end position="94"/>
    </location>
</feature>
<proteinExistence type="predicted"/>
<dbReference type="EMBL" id="KF861858">
    <property type="protein sequence ID" value="AIA98816.1"/>
    <property type="molecule type" value="Genomic_DNA"/>
</dbReference>
<reference evidence="2" key="1">
    <citation type="journal article" date="2014" name="BMC Genomics">
        <title>A comprehensive analysis of Helicobacter pylori plasticity zones reveals that they are integrating conjugative elements with intermediate integration specificity.</title>
        <authorList>
            <person name="Fischer W."/>
            <person name="Breithaupt U."/>
            <person name="Kern B."/>
            <person name="Smith S.I."/>
            <person name="Spicher C."/>
            <person name="Haas R."/>
        </authorList>
    </citation>
    <scope>NUCLEOTIDE SEQUENCE</scope>
    <source>
        <strain evidence="2">175</strain>
    </source>
</reference>
<keyword evidence="1" id="KW-0472">Membrane</keyword>
<sequence>MFFKNPLNDSNYFKTESAKNTPALTRESMPKNFGLLNYPKTSFSDFVNHYKPVETPKASKFSNFMESVGGYGGLGMLGGAIGGLGSLIVGAINYSEQNKSAKESARMAKEQFELEKQRYNAREQERINNREAIDNIAKNNADIMTRF</sequence>
<evidence type="ECO:0000313" key="2">
    <source>
        <dbReference type="EMBL" id="AIA98816.1"/>
    </source>
</evidence>
<accession>A0A060CQH3</accession>
<keyword evidence="1" id="KW-1133">Transmembrane helix</keyword>
<evidence type="ECO:0000256" key="1">
    <source>
        <dbReference type="SAM" id="Phobius"/>
    </source>
</evidence>
<gene>
    <name evidence="2" type="ORF">175_ICEHptfs4b_26</name>
</gene>
<dbReference type="AlphaFoldDB" id="A0A060CQH3"/>
<organism evidence="2">
    <name type="scientific">Helicobacter pylori</name>
    <name type="common">Campylobacter pylori</name>
    <dbReference type="NCBI Taxonomy" id="210"/>
    <lineage>
        <taxon>Bacteria</taxon>
        <taxon>Pseudomonadati</taxon>
        <taxon>Campylobacterota</taxon>
        <taxon>Epsilonproteobacteria</taxon>
        <taxon>Campylobacterales</taxon>
        <taxon>Helicobacteraceae</taxon>
        <taxon>Helicobacter</taxon>
    </lineage>
</organism>